<comment type="similarity">
    <text evidence="2 7">Belongs to the thiolase-like superfamily. Thiolase family.</text>
</comment>
<keyword evidence="4 7" id="KW-0012">Acyltransferase</keyword>
<dbReference type="PANTHER" id="PTHR43853:SF21">
    <property type="entry name" value="STEROID 3-KETOACYL-COA THIOLASE"/>
    <property type="match status" value="1"/>
</dbReference>
<evidence type="ECO:0000256" key="5">
    <source>
        <dbReference type="ARBA" id="ARBA00024073"/>
    </source>
</evidence>
<dbReference type="InterPro" id="IPR020615">
    <property type="entry name" value="Thiolase_acyl_enz_int_AS"/>
</dbReference>
<evidence type="ECO:0000256" key="3">
    <source>
        <dbReference type="ARBA" id="ARBA00022679"/>
    </source>
</evidence>
<evidence type="ECO:0000256" key="2">
    <source>
        <dbReference type="ARBA" id="ARBA00010982"/>
    </source>
</evidence>
<evidence type="ECO:0000256" key="4">
    <source>
        <dbReference type="ARBA" id="ARBA00023315"/>
    </source>
</evidence>
<dbReference type="RefSeq" id="WP_188880919.1">
    <property type="nucleotide sequence ID" value="NZ_BMOY01000004.1"/>
</dbReference>
<feature type="domain" description="Thiolase N-terminal" evidence="8">
    <location>
        <begin position="5"/>
        <end position="260"/>
    </location>
</feature>
<dbReference type="InterPro" id="IPR020616">
    <property type="entry name" value="Thiolase_N"/>
</dbReference>
<dbReference type="EMBL" id="BMOY01000004">
    <property type="protein sequence ID" value="GGI98101.1"/>
    <property type="molecule type" value="Genomic_DNA"/>
</dbReference>
<gene>
    <name evidence="10" type="ORF">GCM10010885_04670</name>
</gene>
<organism evidence="10 11">
    <name type="scientific">Alicyclobacillus cellulosilyticus</name>
    <dbReference type="NCBI Taxonomy" id="1003997"/>
    <lineage>
        <taxon>Bacteria</taxon>
        <taxon>Bacillati</taxon>
        <taxon>Bacillota</taxon>
        <taxon>Bacilli</taxon>
        <taxon>Bacillales</taxon>
        <taxon>Alicyclobacillaceae</taxon>
        <taxon>Alicyclobacillus</taxon>
    </lineage>
</organism>
<dbReference type="GO" id="GO:0003988">
    <property type="term" value="F:acetyl-CoA C-acyltransferase activity"/>
    <property type="evidence" value="ECO:0007669"/>
    <property type="project" value="UniProtKB-EC"/>
</dbReference>
<feature type="active site" description="Acyl-thioester intermediate" evidence="6">
    <location>
        <position position="91"/>
    </location>
</feature>
<dbReference type="EC" id="2.3.1.16" evidence="5"/>
<proteinExistence type="inferred from homology"/>
<dbReference type="GO" id="GO:0006635">
    <property type="term" value="P:fatty acid beta-oxidation"/>
    <property type="evidence" value="ECO:0007669"/>
    <property type="project" value="TreeGrafter"/>
</dbReference>
<dbReference type="Proteomes" id="UP000637695">
    <property type="component" value="Unassembled WGS sequence"/>
</dbReference>
<name>A0A917K304_9BACL</name>
<dbReference type="Pfam" id="PF02803">
    <property type="entry name" value="Thiolase_C"/>
    <property type="match status" value="1"/>
</dbReference>
<evidence type="ECO:0000259" key="9">
    <source>
        <dbReference type="Pfam" id="PF02803"/>
    </source>
</evidence>
<dbReference type="GO" id="GO:0010124">
    <property type="term" value="P:phenylacetate catabolic process"/>
    <property type="evidence" value="ECO:0007669"/>
    <property type="project" value="TreeGrafter"/>
</dbReference>
<evidence type="ECO:0000313" key="11">
    <source>
        <dbReference type="Proteomes" id="UP000637695"/>
    </source>
</evidence>
<comment type="caution">
    <text evidence="10">The sequence shown here is derived from an EMBL/GenBank/DDBJ whole genome shotgun (WGS) entry which is preliminary data.</text>
</comment>
<feature type="active site" description="Proton acceptor" evidence="6">
    <location>
        <position position="378"/>
    </location>
</feature>
<dbReference type="PROSITE" id="PS00737">
    <property type="entry name" value="THIOLASE_2"/>
    <property type="match status" value="1"/>
</dbReference>
<dbReference type="Gene3D" id="3.40.47.10">
    <property type="match status" value="1"/>
</dbReference>
<evidence type="ECO:0000256" key="6">
    <source>
        <dbReference type="PIRSR" id="PIRSR000429-1"/>
    </source>
</evidence>
<reference evidence="10" key="1">
    <citation type="journal article" date="2014" name="Int. J. Syst. Evol. Microbiol.">
        <title>Complete genome sequence of Corynebacterium casei LMG S-19264T (=DSM 44701T), isolated from a smear-ripened cheese.</title>
        <authorList>
            <consortium name="US DOE Joint Genome Institute (JGI-PGF)"/>
            <person name="Walter F."/>
            <person name="Albersmeier A."/>
            <person name="Kalinowski J."/>
            <person name="Ruckert C."/>
        </authorList>
    </citation>
    <scope>NUCLEOTIDE SEQUENCE</scope>
    <source>
        <strain evidence="10">JCM 18487</strain>
    </source>
</reference>
<keyword evidence="11" id="KW-1185">Reference proteome</keyword>
<evidence type="ECO:0000313" key="10">
    <source>
        <dbReference type="EMBL" id="GGI98101.1"/>
    </source>
</evidence>
<dbReference type="NCBIfam" id="TIGR01930">
    <property type="entry name" value="AcCoA-C-Actrans"/>
    <property type="match status" value="1"/>
</dbReference>
<reference evidence="10" key="2">
    <citation type="submission" date="2020-09" db="EMBL/GenBank/DDBJ databases">
        <authorList>
            <person name="Sun Q."/>
            <person name="Ohkuma M."/>
        </authorList>
    </citation>
    <scope>NUCLEOTIDE SEQUENCE</scope>
    <source>
        <strain evidence="10">JCM 18487</strain>
    </source>
</reference>
<dbReference type="PIRSF" id="PIRSF000429">
    <property type="entry name" value="Ac-CoA_Ac_transf"/>
    <property type="match status" value="1"/>
</dbReference>
<evidence type="ECO:0000256" key="1">
    <source>
        <dbReference type="ARBA" id="ARBA00005189"/>
    </source>
</evidence>
<comment type="pathway">
    <text evidence="1">Lipid metabolism.</text>
</comment>
<dbReference type="CDD" id="cd00751">
    <property type="entry name" value="thiolase"/>
    <property type="match status" value="1"/>
</dbReference>
<dbReference type="FunFam" id="3.40.47.10:FF:000010">
    <property type="entry name" value="Acetyl-CoA acetyltransferase (Thiolase)"/>
    <property type="match status" value="1"/>
</dbReference>
<feature type="domain" description="Thiolase C-terminal" evidence="9">
    <location>
        <begin position="270"/>
        <end position="391"/>
    </location>
</feature>
<evidence type="ECO:0000256" key="7">
    <source>
        <dbReference type="RuleBase" id="RU003557"/>
    </source>
</evidence>
<dbReference type="PROSITE" id="PS00099">
    <property type="entry name" value="THIOLASE_3"/>
    <property type="match status" value="1"/>
</dbReference>
<accession>A0A917K304</accession>
<dbReference type="Pfam" id="PF00108">
    <property type="entry name" value="Thiolase_N"/>
    <property type="match status" value="1"/>
</dbReference>
<dbReference type="InterPro" id="IPR016039">
    <property type="entry name" value="Thiolase-like"/>
</dbReference>
<dbReference type="PROSITE" id="PS00098">
    <property type="entry name" value="THIOLASE_1"/>
    <property type="match status" value="1"/>
</dbReference>
<dbReference type="InterPro" id="IPR020613">
    <property type="entry name" value="Thiolase_CS"/>
</dbReference>
<dbReference type="AlphaFoldDB" id="A0A917K304"/>
<feature type="active site" description="Proton acceptor" evidence="6">
    <location>
        <position position="348"/>
    </location>
</feature>
<dbReference type="InterPro" id="IPR050215">
    <property type="entry name" value="Thiolase-like_sf_Thiolase"/>
</dbReference>
<dbReference type="SUPFAM" id="SSF53901">
    <property type="entry name" value="Thiolase-like"/>
    <property type="match status" value="2"/>
</dbReference>
<evidence type="ECO:0000259" key="8">
    <source>
        <dbReference type="Pfam" id="PF00108"/>
    </source>
</evidence>
<sequence>MREAVIAAAVRTPIGKAGRGALRTVRPDELGAIVVQALLARVPALAPDEIEDIWMGCAFPEAEQGMNVARVIGLRAGLPASVAGVTVNRFCASGLQSIALAAQQVMTGMADCLIAGGVESMSLIPMGGTAFSPNPYLVAHYPAAYMAMGQTAEEVARRFGVTREAQDAFALQSHQRAAAAIAAGRFAEETVPVTVKERRLGPEGRVETVERTLTVDEGVRPDTSLEALARLKPVFREGGTVTAGNASQMSDGAAAVLVVSPEKAKELGVKPLGVFRAFAVAGVDPDVMGIGPVAAVPKALLRAGISLADVDLIELNEAFAAQAVQVIRALELDPSRVNVNGGAIALGHPLGCTGARLVVSLLYELVRRGGRYGLVTMCVGGGMGAAGVFERA</sequence>
<dbReference type="GO" id="GO:0005737">
    <property type="term" value="C:cytoplasm"/>
    <property type="evidence" value="ECO:0007669"/>
    <property type="project" value="UniProtKB-ARBA"/>
</dbReference>
<dbReference type="InterPro" id="IPR002155">
    <property type="entry name" value="Thiolase"/>
</dbReference>
<dbReference type="PANTHER" id="PTHR43853">
    <property type="entry name" value="3-KETOACYL-COA THIOLASE, PEROXISOMAL"/>
    <property type="match status" value="1"/>
</dbReference>
<dbReference type="InterPro" id="IPR020610">
    <property type="entry name" value="Thiolase_AS"/>
</dbReference>
<protein>
    <recommendedName>
        <fullName evidence="5">acetyl-CoA C-acyltransferase</fullName>
        <ecNumber evidence="5">2.3.1.16</ecNumber>
    </recommendedName>
</protein>
<dbReference type="InterPro" id="IPR020617">
    <property type="entry name" value="Thiolase_C"/>
</dbReference>
<keyword evidence="3 7" id="KW-0808">Transferase</keyword>